<sequence>MHPPNINYNFVGKIRRNIKKPALSTATRPCQIISTTLKYSTTELSAIILDVATLHSTIQRISKRPSFPYIFQTKAKEFVVTYEYKNNMKNEEHFLFSSDFTQFRPIINIFDRNIKEHSSTRRTYRFCYFMSALKLASIIF</sequence>
<gene>
    <name evidence="1" type="ORF">RF11_04020</name>
</gene>
<comment type="caution">
    <text evidence="1">The sequence shown here is derived from an EMBL/GenBank/DDBJ whole genome shotgun (WGS) entry which is preliminary data.</text>
</comment>
<reference evidence="1 2" key="1">
    <citation type="journal article" date="2014" name="Genome Biol. Evol.">
        <title>The genome of the myxosporean Thelohanellus kitauei shows adaptations to nutrient acquisition within its fish host.</title>
        <authorList>
            <person name="Yang Y."/>
            <person name="Xiong J."/>
            <person name="Zhou Z."/>
            <person name="Huo F."/>
            <person name="Miao W."/>
            <person name="Ran C."/>
            <person name="Liu Y."/>
            <person name="Zhang J."/>
            <person name="Feng J."/>
            <person name="Wang M."/>
            <person name="Wang M."/>
            <person name="Wang L."/>
            <person name="Yao B."/>
        </authorList>
    </citation>
    <scope>NUCLEOTIDE SEQUENCE [LARGE SCALE GENOMIC DNA]</scope>
    <source>
        <strain evidence="1">Wuqing</strain>
    </source>
</reference>
<keyword evidence="2" id="KW-1185">Reference proteome</keyword>
<accession>A0A0C2N5Q3</accession>
<dbReference type="AlphaFoldDB" id="A0A0C2N5Q3"/>
<dbReference type="EMBL" id="JWZT01002504">
    <property type="protein sequence ID" value="KII69247.1"/>
    <property type="molecule type" value="Genomic_DNA"/>
</dbReference>
<proteinExistence type="predicted"/>
<organism evidence="1 2">
    <name type="scientific">Thelohanellus kitauei</name>
    <name type="common">Myxosporean</name>
    <dbReference type="NCBI Taxonomy" id="669202"/>
    <lineage>
        <taxon>Eukaryota</taxon>
        <taxon>Metazoa</taxon>
        <taxon>Cnidaria</taxon>
        <taxon>Myxozoa</taxon>
        <taxon>Myxosporea</taxon>
        <taxon>Bivalvulida</taxon>
        <taxon>Platysporina</taxon>
        <taxon>Myxobolidae</taxon>
        <taxon>Thelohanellus</taxon>
    </lineage>
</organism>
<evidence type="ECO:0000313" key="2">
    <source>
        <dbReference type="Proteomes" id="UP000031668"/>
    </source>
</evidence>
<evidence type="ECO:0000313" key="1">
    <source>
        <dbReference type="EMBL" id="KII69247.1"/>
    </source>
</evidence>
<protein>
    <submittedName>
        <fullName evidence="1">Uncharacterized protein</fullName>
    </submittedName>
</protein>
<dbReference type="Proteomes" id="UP000031668">
    <property type="component" value="Unassembled WGS sequence"/>
</dbReference>
<name>A0A0C2N5Q3_THEKT</name>